<evidence type="ECO:0000313" key="2">
    <source>
        <dbReference type="EMBL" id="SKC53598.1"/>
    </source>
</evidence>
<evidence type="ECO:0000313" key="3">
    <source>
        <dbReference type="Proteomes" id="UP000190857"/>
    </source>
</evidence>
<proteinExistence type="predicted"/>
<dbReference type="STRING" id="123320.SAMN06309945_1764"/>
<feature type="chain" id="PRO_5012752767" description="WxL domain surface cell wall-binding" evidence="1">
    <location>
        <begin position="30"/>
        <end position="352"/>
    </location>
</feature>
<name>A0A1T5JQR2_9MICO</name>
<dbReference type="AlphaFoldDB" id="A0A1T5JQR2"/>
<gene>
    <name evidence="2" type="ORF">SAMN06309945_1764</name>
</gene>
<organism evidence="2 3">
    <name type="scientific">Okibacterium fritillariae</name>
    <dbReference type="NCBI Taxonomy" id="123320"/>
    <lineage>
        <taxon>Bacteria</taxon>
        <taxon>Bacillati</taxon>
        <taxon>Actinomycetota</taxon>
        <taxon>Actinomycetes</taxon>
        <taxon>Micrococcales</taxon>
        <taxon>Microbacteriaceae</taxon>
        <taxon>Okibacterium</taxon>
    </lineage>
</organism>
<reference evidence="2 3" key="1">
    <citation type="submission" date="2017-02" db="EMBL/GenBank/DDBJ databases">
        <authorList>
            <person name="Peterson S.W."/>
        </authorList>
    </citation>
    <scope>NUCLEOTIDE SEQUENCE [LARGE SCALE GENOMIC DNA]</scope>
    <source>
        <strain evidence="2 3">VKM Ac-2059</strain>
    </source>
</reference>
<accession>A0A1T5JQR2</accession>
<sequence length="352" mass="35248">MLNKTAIRVAAVGVMAASLIGASVTAASAASGLNGSDAEVYIYDAGEETRFPAGTVHDWDAELIGVGSATDAYGRFQCSPDTESTRTFIAPRGQERTISAWTAYADGGFIPGSNKEVQQFPAKLSGQILGSASQVKANGGEYSLGMACLIYNGVALAKSGVFYAPITVEKGTGNWTVQEPTGTTTPTDPPAGAQTGDIDLEAVVPAPTDGALSLNVPAGAKATIGNATVVDGVSTATGTLPAFTVADARAASKPGWDLTATVADFTNAAANATIDKKQLGLKPSASVAAPAGISLGAEQKAGSSVYPAAFATSAAGTAVANLTLGGELTFVAPSDKPAGTYTSKMTLTLVSK</sequence>
<dbReference type="Proteomes" id="UP000190857">
    <property type="component" value="Unassembled WGS sequence"/>
</dbReference>
<evidence type="ECO:0000256" key="1">
    <source>
        <dbReference type="SAM" id="SignalP"/>
    </source>
</evidence>
<keyword evidence="1" id="KW-0732">Signal</keyword>
<evidence type="ECO:0008006" key="4">
    <source>
        <dbReference type="Google" id="ProtNLM"/>
    </source>
</evidence>
<feature type="signal peptide" evidence="1">
    <location>
        <begin position="1"/>
        <end position="29"/>
    </location>
</feature>
<dbReference type="RefSeq" id="WP_079727737.1">
    <property type="nucleotide sequence ID" value="NZ_FUZP01000001.1"/>
</dbReference>
<dbReference type="OrthoDB" id="5099901at2"/>
<dbReference type="EMBL" id="FUZP01000001">
    <property type="protein sequence ID" value="SKC53598.1"/>
    <property type="molecule type" value="Genomic_DNA"/>
</dbReference>
<protein>
    <recommendedName>
        <fullName evidence="4">WxL domain surface cell wall-binding</fullName>
    </recommendedName>
</protein>
<keyword evidence="3" id="KW-1185">Reference proteome</keyword>